<evidence type="ECO:0000256" key="7">
    <source>
        <dbReference type="ARBA" id="ARBA00022741"/>
    </source>
</evidence>
<dbReference type="InterPro" id="IPR045864">
    <property type="entry name" value="aa-tRNA-synth_II/BPL/LPL"/>
</dbReference>
<keyword evidence="10 13" id="KW-0648">Protein biosynthesis</keyword>
<evidence type="ECO:0000313" key="17">
    <source>
        <dbReference type="Proteomes" id="UP000223071"/>
    </source>
</evidence>
<dbReference type="PROSITE" id="PS50862">
    <property type="entry name" value="AA_TRNA_LIGASE_II"/>
    <property type="match status" value="1"/>
</dbReference>
<feature type="coiled-coil region" evidence="14">
    <location>
        <begin position="65"/>
        <end position="94"/>
    </location>
</feature>
<feature type="domain" description="Aminoacyl-transfer RNA synthetases class-II family profile" evidence="15">
    <location>
        <begin position="114"/>
        <end position="331"/>
    </location>
</feature>
<dbReference type="PANTHER" id="PTHR11538:SF41">
    <property type="entry name" value="PHENYLALANINE--TRNA LIGASE, MITOCHONDRIAL"/>
    <property type="match status" value="1"/>
</dbReference>
<dbReference type="PANTHER" id="PTHR11538">
    <property type="entry name" value="PHENYLALANYL-TRNA SYNTHETASE"/>
    <property type="match status" value="1"/>
</dbReference>
<dbReference type="InterPro" id="IPR002319">
    <property type="entry name" value="Phenylalanyl-tRNA_Synthase"/>
</dbReference>
<gene>
    <name evidence="13" type="primary">pheS</name>
    <name evidence="16" type="ORF">A9A59_1122</name>
</gene>
<keyword evidence="8 13" id="KW-0067">ATP-binding</keyword>
<dbReference type="NCBIfam" id="TIGR00468">
    <property type="entry name" value="pheS"/>
    <property type="match status" value="1"/>
</dbReference>
<keyword evidence="9 13" id="KW-0460">Magnesium</keyword>
<evidence type="ECO:0000256" key="2">
    <source>
        <dbReference type="ARBA" id="ARBA00010207"/>
    </source>
</evidence>
<organism evidence="16 17">
    <name type="scientific">Tepidiforma thermophila (strain KCTC 52669 / CGMCC 1.13589 / G233)</name>
    <dbReference type="NCBI Taxonomy" id="2761530"/>
    <lineage>
        <taxon>Bacteria</taxon>
        <taxon>Bacillati</taxon>
        <taxon>Chloroflexota</taxon>
        <taxon>Tepidiformia</taxon>
        <taxon>Tepidiformales</taxon>
        <taxon>Tepidiformaceae</taxon>
        <taxon>Tepidiforma</taxon>
    </lineage>
</organism>
<name>A0A2A9HG11_TEPT2</name>
<dbReference type="CDD" id="cd00496">
    <property type="entry name" value="PheRS_alpha_core"/>
    <property type="match status" value="1"/>
</dbReference>
<dbReference type="Gene3D" id="3.30.930.10">
    <property type="entry name" value="Bira Bifunctional Protein, Domain 2"/>
    <property type="match status" value="1"/>
</dbReference>
<dbReference type="InterPro" id="IPR022911">
    <property type="entry name" value="Phe_tRNA_ligase_alpha1_bac"/>
</dbReference>
<dbReference type="SUPFAM" id="SSF46589">
    <property type="entry name" value="tRNA-binding arm"/>
    <property type="match status" value="1"/>
</dbReference>
<dbReference type="GO" id="GO:0000049">
    <property type="term" value="F:tRNA binding"/>
    <property type="evidence" value="ECO:0007669"/>
    <property type="project" value="InterPro"/>
</dbReference>
<evidence type="ECO:0000256" key="12">
    <source>
        <dbReference type="ARBA" id="ARBA00049255"/>
    </source>
</evidence>
<evidence type="ECO:0000256" key="1">
    <source>
        <dbReference type="ARBA" id="ARBA00004496"/>
    </source>
</evidence>
<proteinExistence type="inferred from homology"/>
<keyword evidence="6 13" id="KW-0479">Metal-binding</keyword>
<evidence type="ECO:0000256" key="5">
    <source>
        <dbReference type="ARBA" id="ARBA00022598"/>
    </source>
</evidence>
<dbReference type="SUPFAM" id="SSF55681">
    <property type="entry name" value="Class II aaRS and biotin synthetases"/>
    <property type="match status" value="1"/>
</dbReference>
<dbReference type="EMBL" id="PDJQ01000001">
    <property type="protein sequence ID" value="PFG73916.1"/>
    <property type="molecule type" value="Genomic_DNA"/>
</dbReference>
<evidence type="ECO:0000256" key="6">
    <source>
        <dbReference type="ARBA" id="ARBA00022723"/>
    </source>
</evidence>
<evidence type="ECO:0000256" key="8">
    <source>
        <dbReference type="ARBA" id="ARBA00022840"/>
    </source>
</evidence>
<dbReference type="Pfam" id="PF02912">
    <property type="entry name" value="Phe_tRNA-synt_N"/>
    <property type="match status" value="1"/>
</dbReference>
<feature type="binding site" evidence="13">
    <location>
        <position position="265"/>
    </location>
    <ligand>
        <name>Mg(2+)</name>
        <dbReference type="ChEBI" id="CHEBI:18420"/>
        <note>shared with beta subunit</note>
    </ligand>
</feature>
<dbReference type="InterPro" id="IPR004188">
    <property type="entry name" value="Phe-tRNA_ligase_II_N"/>
</dbReference>
<evidence type="ECO:0000256" key="14">
    <source>
        <dbReference type="SAM" id="Coils"/>
    </source>
</evidence>
<dbReference type="HAMAP" id="MF_00281">
    <property type="entry name" value="Phe_tRNA_synth_alpha1"/>
    <property type="match status" value="1"/>
</dbReference>
<keyword evidence="5 13" id="KW-0436">Ligase</keyword>
<sequence>MTTETGNLSRLEEEALAGLAAAGDEASLERWRAAWLGRQDGRVTVLLRGIREVPQEERAAYGAAVNALKGRLEAALEERRAALKRAELERLAREGALDVTLPGRPQPLGRLHPITRTLRDCLEAFKAMGFRVAEGPEVEWDRYNFDAARIPEDHPARDMWDTIWVNTLIDGKRRMLLRTHTTPNQIRVMERTPQPPVRVVVPGKCYRQEATDATHEWMLTQIEGLAVDEGVRMSDLKGVLYEWARAMFGSDRRIIFHHSYFPFVEPGVEMAIDCFICRGDGRQCHTCHGTGWIEILGAGMVHPEIIDNAGYDSSRVTGFAFGIGVERVAMLRWGIEDIRHFYSNDLRFLSQF</sequence>
<dbReference type="GO" id="GO:0005737">
    <property type="term" value="C:cytoplasm"/>
    <property type="evidence" value="ECO:0007669"/>
    <property type="project" value="UniProtKB-SubCell"/>
</dbReference>
<evidence type="ECO:0000256" key="10">
    <source>
        <dbReference type="ARBA" id="ARBA00022917"/>
    </source>
</evidence>
<keyword evidence="7 13" id="KW-0547">Nucleotide-binding</keyword>
<dbReference type="GO" id="GO:0005524">
    <property type="term" value="F:ATP binding"/>
    <property type="evidence" value="ECO:0007669"/>
    <property type="project" value="UniProtKB-UniRule"/>
</dbReference>
<comment type="cofactor">
    <cofactor evidence="13">
        <name>Mg(2+)</name>
        <dbReference type="ChEBI" id="CHEBI:18420"/>
    </cofactor>
    <text evidence="13">Binds 2 magnesium ions per tetramer.</text>
</comment>
<dbReference type="RefSeq" id="WP_098503346.1">
    <property type="nucleotide sequence ID" value="NZ_PDJQ01000001.1"/>
</dbReference>
<dbReference type="InterPro" id="IPR010978">
    <property type="entry name" value="tRNA-bd_arm"/>
</dbReference>
<keyword evidence="17" id="KW-1185">Reference proteome</keyword>
<dbReference type="GO" id="GO:0004826">
    <property type="term" value="F:phenylalanine-tRNA ligase activity"/>
    <property type="evidence" value="ECO:0007669"/>
    <property type="project" value="UniProtKB-UniRule"/>
</dbReference>
<evidence type="ECO:0000256" key="9">
    <source>
        <dbReference type="ARBA" id="ARBA00022842"/>
    </source>
</evidence>
<protein>
    <recommendedName>
        <fullName evidence="13">Phenylalanine--tRNA ligase alpha subunit</fullName>
        <ecNumber evidence="13">6.1.1.20</ecNumber>
    </recommendedName>
    <alternativeName>
        <fullName evidence="13">Phenylalanyl-tRNA synthetase alpha subunit</fullName>
        <shortName evidence="13">PheRS</shortName>
    </alternativeName>
</protein>
<evidence type="ECO:0000256" key="13">
    <source>
        <dbReference type="HAMAP-Rule" id="MF_00281"/>
    </source>
</evidence>
<comment type="similarity">
    <text evidence="2 13">Belongs to the class-II aminoacyl-tRNA synthetase family. Phe-tRNA synthetase alpha subunit type 1 subfamily.</text>
</comment>
<dbReference type="GO" id="GO:0000287">
    <property type="term" value="F:magnesium ion binding"/>
    <property type="evidence" value="ECO:0007669"/>
    <property type="project" value="UniProtKB-UniRule"/>
</dbReference>
<keyword evidence="14" id="KW-0175">Coiled coil</keyword>
<dbReference type="Pfam" id="PF01409">
    <property type="entry name" value="tRNA-synt_2d"/>
    <property type="match status" value="1"/>
</dbReference>
<comment type="subcellular location">
    <subcellularLocation>
        <location evidence="1 13">Cytoplasm</location>
    </subcellularLocation>
</comment>
<accession>A0A2A9HG11</accession>
<comment type="catalytic activity">
    <reaction evidence="12 13">
        <text>tRNA(Phe) + L-phenylalanine + ATP = L-phenylalanyl-tRNA(Phe) + AMP + diphosphate + H(+)</text>
        <dbReference type="Rhea" id="RHEA:19413"/>
        <dbReference type="Rhea" id="RHEA-COMP:9668"/>
        <dbReference type="Rhea" id="RHEA-COMP:9699"/>
        <dbReference type="ChEBI" id="CHEBI:15378"/>
        <dbReference type="ChEBI" id="CHEBI:30616"/>
        <dbReference type="ChEBI" id="CHEBI:33019"/>
        <dbReference type="ChEBI" id="CHEBI:58095"/>
        <dbReference type="ChEBI" id="CHEBI:78442"/>
        <dbReference type="ChEBI" id="CHEBI:78531"/>
        <dbReference type="ChEBI" id="CHEBI:456215"/>
        <dbReference type="EC" id="6.1.1.20"/>
    </reaction>
</comment>
<dbReference type="GO" id="GO:0006432">
    <property type="term" value="P:phenylalanyl-tRNA aminoacylation"/>
    <property type="evidence" value="ECO:0007669"/>
    <property type="project" value="UniProtKB-UniRule"/>
</dbReference>
<dbReference type="InterPro" id="IPR004529">
    <property type="entry name" value="Phe-tRNA-synth_IIc_asu"/>
</dbReference>
<evidence type="ECO:0000256" key="3">
    <source>
        <dbReference type="ARBA" id="ARBA00011209"/>
    </source>
</evidence>
<evidence type="ECO:0000256" key="11">
    <source>
        <dbReference type="ARBA" id="ARBA00023146"/>
    </source>
</evidence>
<evidence type="ECO:0000259" key="15">
    <source>
        <dbReference type="PROSITE" id="PS50862"/>
    </source>
</evidence>
<comment type="caution">
    <text evidence="16">The sequence shown here is derived from an EMBL/GenBank/DDBJ whole genome shotgun (WGS) entry which is preliminary data.</text>
</comment>
<evidence type="ECO:0000256" key="4">
    <source>
        <dbReference type="ARBA" id="ARBA00022490"/>
    </source>
</evidence>
<keyword evidence="11 13" id="KW-0030">Aminoacyl-tRNA synthetase</keyword>
<comment type="subunit">
    <text evidence="3 13">Tetramer of two alpha and two beta subunits.</text>
</comment>
<keyword evidence="4 13" id="KW-0963">Cytoplasm</keyword>
<evidence type="ECO:0000313" key="16">
    <source>
        <dbReference type="EMBL" id="PFG73916.1"/>
    </source>
</evidence>
<reference evidence="16 17" key="1">
    <citation type="submission" date="2017-09" db="EMBL/GenBank/DDBJ databases">
        <title>Sequencing the genomes of two abundant thermophiles in Great Basin hot springs: Thermocrinis jamiesonii and novel Chloroflexi Thermoflexus hugenholtzii.</title>
        <authorList>
            <person name="Hedlund B."/>
        </authorList>
    </citation>
    <scope>NUCLEOTIDE SEQUENCE [LARGE SCALE GENOMIC DNA]</scope>
    <source>
        <strain evidence="16 17">G233</strain>
    </source>
</reference>
<dbReference type="AlphaFoldDB" id="A0A2A9HG11"/>
<dbReference type="EC" id="6.1.1.20" evidence="13"/>
<dbReference type="InterPro" id="IPR006195">
    <property type="entry name" value="aa-tRNA-synth_II"/>
</dbReference>
<dbReference type="Proteomes" id="UP000223071">
    <property type="component" value="Unassembled WGS sequence"/>
</dbReference>